<organism evidence="1 2">
    <name type="scientific">Canavalia gladiata</name>
    <name type="common">Sword bean</name>
    <name type="synonym">Dolichos gladiatus</name>
    <dbReference type="NCBI Taxonomy" id="3824"/>
    <lineage>
        <taxon>Eukaryota</taxon>
        <taxon>Viridiplantae</taxon>
        <taxon>Streptophyta</taxon>
        <taxon>Embryophyta</taxon>
        <taxon>Tracheophyta</taxon>
        <taxon>Spermatophyta</taxon>
        <taxon>Magnoliopsida</taxon>
        <taxon>eudicotyledons</taxon>
        <taxon>Gunneridae</taxon>
        <taxon>Pentapetalae</taxon>
        <taxon>rosids</taxon>
        <taxon>fabids</taxon>
        <taxon>Fabales</taxon>
        <taxon>Fabaceae</taxon>
        <taxon>Papilionoideae</taxon>
        <taxon>50 kb inversion clade</taxon>
        <taxon>NPAAA clade</taxon>
        <taxon>indigoferoid/millettioid clade</taxon>
        <taxon>Phaseoleae</taxon>
        <taxon>Canavalia</taxon>
    </lineage>
</organism>
<protein>
    <submittedName>
        <fullName evidence="1">Uncharacterized protein</fullName>
    </submittedName>
</protein>
<name>A0AAN9PYJ2_CANGL</name>
<gene>
    <name evidence="1" type="ORF">VNO77_34443</name>
</gene>
<evidence type="ECO:0000313" key="2">
    <source>
        <dbReference type="Proteomes" id="UP001367508"/>
    </source>
</evidence>
<dbReference type="EMBL" id="JAYMYQ010000008">
    <property type="protein sequence ID" value="KAK7315861.1"/>
    <property type="molecule type" value="Genomic_DNA"/>
</dbReference>
<evidence type="ECO:0000313" key="1">
    <source>
        <dbReference type="EMBL" id="KAK7315861.1"/>
    </source>
</evidence>
<proteinExistence type="predicted"/>
<keyword evidence="2" id="KW-1185">Reference proteome</keyword>
<accession>A0AAN9PYJ2</accession>
<dbReference type="Proteomes" id="UP001367508">
    <property type="component" value="Unassembled WGS sequence"/>
</dbReference>
<comment type="caution">
    <text evidence="1">The sequence shown here is derived from an EMBL/GenBank/DDBJ whole genome shotgun (WGS) entry which is preliminary data.</text>
</comment>
<sequence>MLYHAYQLTTRILRTDYLLTLVSLPKVLVFPGGQQSWELSLPLTRDLIESSMDCEHMEKKFLINLMHS</sequence>
<dbReference type="AlphaFoldDB" id="A0AAN9PYJ2"/>
<reference evidence="1 2" key="1">
    <citation type="submission" date="2024-01" db="EMBL/GenBank/DDBJ databases">
        <title>The genomes of 5 underutilized Papilionoideae crops provide insights into root nodulation and disease resistanc.</title>
        <authorList>
            <person name="Jiang F."/>
        </authorList>
    </citation>
    <scope>NUCLEOTIDE SEQUENCE [LARGE SCALE GENOMIC DNA]</scope>
    <source>
        <strain evidence="1">LVBAO_FW01</strain>
        <tissue evidence="1">Leaves</tissue>
    </source>
</reference>